<dbReference type="GO" id="GO:0004356">
    <property type="term" value="F:glutamine synthetase activity"/>
    <property type="evidence" value="ECO:0007669"/>
    <property type="project" value="InterPro"/>
</dbReference>
<feature type="domain" description="GS catalytic" evidence="4">
    <location>
        <begin position="112"/>
        <end position="447"/>
    </location>
</feature>
<dbReference type="InterPro" id="IPR014746">
    <property type="entry name" value="Gln_synth/guanido_kin_cat_dom"/>
</dbReference>
<dbReference type="GO" id="GO:0006598">
    <property type="term" value="P:polyamine catabolic process"/>
    <property type="evidence" value="ECO:0007669"/>
    <property type="project" value="TreeGrafter"/>
</dbReference>
<dbReference type="PANTHER" id="PTHR43785:SF12">
    <property type="entry name" value="TYPE-1 GLUTAMINE SYNTHETASE 2"/>
    <property type="match status" value="1"/>
</dbReference>
<dbReference type="GeneID" id="60255017"/>
<dbReference type="SUPFAM" id="SSF55931">
    <property type="entry name" value="Glutamine synthetase/guanido kinase"/>
    <property type="match status" value="1"/>
</dbReference>
<dbReference type="Pfam" id="PF00120">
    <property type="entry name" value="Gln-synt_C"/>
    <property type="match status" value="1"/>
</dbReference>
<evidence type="ECO:0000256" key="1">
    <source>
        <dbReference type="ARBA" id="ARBA00022598"/>
    </source>
</evidence>
<protein>
    <submittedName>
        <fullName evidence="5">Glutamate--putrescine ligase</fullName>
    </submittedName>
</protein>
<keyword evidence="6" id="KW-1185">Reference proteome</keyword>
<dbReference type="SMART" id="SM01230">
    <property type="entry name" value="Gln-synt_C"/>
    <property type="match status" value="1"/>
</dbReference>
<dbReference type="PANTHER" id="PTHR43785">
    <property type="entry name" value="GAMMA-GLUTAMYLPUTRESCINE SYNTHETASE"/>
    <property type="match status" value="1"/>
</dbReference>
<comment type="caution">
    <text evidence="5">The sequence shown here is derived from an EMBL/GenBank/DDBJ whole genome shotgun (WGS) entry which is preliminary data.</text>
</comment>
<comment type="similarity">
    <text evidence="2 3">Belongs to the glutamine synthetase family.</text>
</comment>
<evidence type="ECO:0000256" key="2">
    <source>
        <dbReference type="PROSITE-ProRule" id="PRU01331"/>
    </source>
</evidence>
<dbReference type="EMBL" id="QGGM01000005">
    <property type="protein sequence ID" value="PWK13285.1"/>
    <property type="molecule type" value="Genomic_DNA"/>
</dbReference>
<dbReference type="GO" id="GO:0006542">
    <property type="term" value="P:glutamine biosynthetic process"/>
    <property type="evidence" value="ECO:0007669"/>
    <property type="project" value="TreeGrafter"/>
</dbReference>
<reference evidence="5 6" key="1">
    <citation type="submission" date="2018-05" db="EMBL/GenBank/DDBJ databases">
        <title>Genomic Encyclopedia of Type Strains, Phase IV (KMG-IV): sequencing the most valuable type-strain genomes for metagenomic binning, comparative biology and taxonomic classification.</title>
        <authorList>
            <person name="Goeker M."/>
        </authorList>
    </citation>
    <scope>NUCLEOTIDE SEQUENCE [LARGE SCALE GENOMIC DNA]</scope>
    <source>
        <strain evidence="5 6">DSM 7229</strain>
    </source>
</reference>
<proteinExistence type="inferred from homology"/>
<dbReference type="Proteomes" id="UP000245655">
    <property type="component" value="Unassembled WGS sequence"/>
</dbReference>
<evidence type="ECO:0000259" key="4">
    <source>
        <dbReference type="PROSITE" id="PS51987"/>
    </source>
</evidence>
<organism evidence="5 6">
    <name type="scientific">Psychrobacter immobilis</name>
    <dbReference type="NCBI Taxonomy" id="498"/>
    <lineage>
        <taxon>Bacteria</taxon>
        <taxon>Pseudomonadati</taxon>
        <taxon>Pseudomonadota</taxon>
        <taxon>Gammaproteobacteria</taxon>
        <taxon>Moraxellales</taxon>
        <taxon>Moraxellaceae</taxon>
        <taxon>Psychrobacter</taxon>
    </lineage>
</organism>
<dbReference type="InterPro" id="IPR008146">
    <property type="entry name" value="Gln_synth_cat_dom"/>
</dbReference>
<gene>
    <name evidence="5" type="ORF">C8D84_10598</name>
</gene>
<accession>A0A2V2A3D8</accession>
<dbReference type="RefSeq" id="WP_055123919.1">
    <property type="nucleotide sequence ID" value="NZ_CAJGZY010000005.1"/>
</dbReference>
<evidence type="ECO:0000256" key="3">
    <source>
        <dbReference type="RuleBase" id="RU000384"/>
    </source>
</evidence>
<evidence type="ECO:0000313" key="6">
    <source>
        <dbReference type="Proteomes" id="UP000245655"/>
    </source>
</evidence>
<keyword evidence="1 5" id="KW-0436">Ligase</keyword>
<dbReference type="PROSITE" id="PS51987">
    <property type="entry name" value="GS_CATALYTIC"/>
    <property type="match status" value="1"/>
</dbReference>
<name>A0A2V2A3D8_PSYIM</name>
<evidence type="ECO:0000313" key="5">
    <source>
        <dbReference type="EMBL" id="PWK13285.1"/>
    </source>
</evidence>
<dbReference type="AlphaFoldDB" id="A0A2V2A3D8"/>
<dbReference type="Gene3D" id="3.30.590.10">
    <property type="entry name" value="Glutamine synthetase/guanido kinase, catalytic domain"/>
    <property type="match status" value="1"/>
</dbReference>
<sequence length="447" mass="49259">MTTTNGMVESANNTEYVYVAAGDINGLLRGKRIPFNQMEKAENGAIRLPLSILGVDIWGADVIESSQCNGDIDAIARPTGRAAYPLLNTSAPSSLLPVWLYTENNEPYYGDARHVLDYISKKFKALGLTPVMATELEFYLVDYTEGETPRPPIRPKSGLRLNKTSILSINDLLQFDEFLDEVYAQCKKLDIPADAALAENGCGQFEINLLHVDDPLKAADDAILFKQVVKAVAARRKLTATFMAKPFGLQSGNGFHVHCSLLDKDGNNVFDDGSDEGSDILRHAVAGLLKTMSDCTLLFAPHVNSYRRFTPGTLAPNNVSWGYENRTAAVRIPGGDSKARRIEHRVSGADANPYLVCSAVLAGMLYGIENKLEAPEPINSITYDEAELKTLPLDWLSAIRKFESSDVIDSLFPSEMIELLIAVKKQEAKRFAQQVTNLEYLTYLQDV</sequence>